<feature type="signal peptide" evidence="1">
    <location>
        <begin position="1"/>
        <end position="27"/>
    </location>
</feature>
<reference evidence="3" key="1">
    <citation type="submission" date="2016-01" db="EMBL/GenBank/DDBJ databases">
        <authorList>
            <person name="Peeters C."/>
        </authorList>
    </citation>
    <scope>NUCLEOTIDE SEQUENCE [LARGE SCALE GENOMIC DNA]</scope>
    <source>
        <strain evidence="3">LMG 29326</strain>
    </source>
</reference>
<dbReference type="EMBL" id="FCOB02000004">
    <property type="protein sequence ID" value="SAK51403.1"/>
    <property type="molecule type" value="Genomic_DNA"/>
</dbReference>
<comment type="caution">
    <text evidence="3">The sequence shown here is derived from an EMBL/GenBank/DDBJ whole genome shotgun (WGS) entry which is preliminary data.</text>
</comment>
<dbReference type="GO" id="GO:0016787">
    <property type="term" value="F:hydrolase activity"/>
    <property type="evidence" value="ECO:0007669"/>
    <property type="project" value="UniProtKB-KW"/>
</dbReference>
<sequence>MKGLKSLIITAALAASGIASTTATVLAVEAPTASAAPDENAAIRPFTAHFSDAQLADLKKRVSATRWPDPETVSDRSQGAQIAKLQALVNYWGTGYD</sequence>
<dbReference type="Pfam" id="PF06441">
    <property type="entry name" value="EHN"/>
    <property type="match status" value="1"/>
</dbReference>
<gene>
    <name evidence="3" type="ORF">AWB83_01211</name>
</gene>
<feature type="chain" id="PRO_5007619967" evidence="1">
    <location>
        <begin position="28"/>
        <end position="97"/>
    </location>
</feature>
<protein>
    <submittedName>
        <fullName evidence="3">Epocide hydrolase domain-containing protein</fullName>
    </submittedName>
</protein>
<evidence type="ECO:0000256" key="1">
    <source>
        <dbReference type="SAM" id="SignalP"/>
    </source>
</evidence>
<dbReference type="InterPro" id="IPR010497">
    <property type="entry name" value="Epoxide_hydro_N"/>
</dbReference>
<dbReference type="STRING" id="1777144.AWB83_01211"/>
<name>A0A158A0Y8_9BURK</name>
<keyword evidence="4" id="KW-1185">Reference proteome</keyword>
<evidence type="ECO:0000313" key="4">
    <source>
        <dbReference type="Proteomes" id="UP000054978"/>
    </source>
</evidence>
<dbReference type="SUPFAM" id="SSF53474">
    <property type="entry name" value="alpha/beta-Hydrolases"/>
    <property type="match status" value="1"/>
</dbReference>
<dbReference type="Gene3D" id="3.40.50.1820">
    <property type="entry name" value="alpha/beta hydrolase"/>
    <property type="match status" value="1"/>
</dbReference>
<dbReference type="AlphaFoldDB" id="A0A158A0Y8"/>
<keyword evidence="1" id="KW-0732">Signal</keyword>
<proteinExistence type="predicted"/>
<feature type="domain" description="Epoxide hydrolase N-terminal" evidence="2">
    <location>
        <begin position="43"/>
        <end position="97"/>
    </location>
</feature>
<dbReference type="InterPro" id="IPR029058">
    <property type="entry name" value="AB_hydrolase_fold"/>
</dbReference>
<evidence type="ECO:0000259" key="2">
    <source>
        <dbReference type="Pfam" id="PF06441"/>
    </source>
</evidence>
<evidence type="ECO:0000313" key="3">
    <source>
        <dbReference type="EMBL" id="SAK51403.1"/>
    </source>
</evidence>
<dbReference type="Proteomes" id="UP000054978">
    <property type="component" value="Unassembled WGS sequence"/>
</dbReference>
<keyword evidence="3" id="KW-0378">Hydrolase</keyword>
<organism evidence="3 4">
    <name type="scientific">Caballeronia ptereochthonis</name>
    <dbReference type="NCBI Taxonomy" id="1777144"/>
    <lineage>
        <taxon>Bacteria</taxon>
        <taxon>Pseudomonadati</taxon>
        <taxon>Pseudomonadota</taxon>
        <taxon>Betaproteobacteria</taxon>
        <taxon>Burkholderiales</taxon>
        <taxon>Burkholderiaceae</taxon>
        <taxon>Caballeronia</taxon>
    </lineage>
</organism>
<accession>A0A158A0Y8</accession>